<evidence type="ECO:0000256" key="1">
    <source>
        <dbReference type="SAM" id="SignalP"/>
    </source>
</evidence>
<accession>A0A2V5L4D1</accession>
<evidence type="ECO:0000313" key="3">
    <source>
        <dbReference type="Proteomes" id="UP000247832"/>
    </source>
</evidence>
<dbReference type="Proteomes" id="UP000247832">
    <property type="component" value="Unassembled WGS sequence"/>
</dbReference>
<keyword evidence="1" id="KW-0732">Signal</keyword>
<organism evidence="2 3">
    <name type="scientific">Arthrobacter livingstonensis</name>
    <dbReference type="NCBI Taxonomy" id="670078"/>
    <lineage>
        <taxon>Bacteria</taxon>
        <taxon>Bacillati</taxon>
        <taxon>Actinomycetota</taxon>
        <taxon>Actinomycetes</taxon>
        <taxon>Micrococcales</taxon>
        <taxon>Micrococcaceae</taxon>
        <taxon>Arthrobacter</taxon>
    </lineage>
</organism>
<dbReference type="OrthoDB" id="4966012at2"/>
<evidence type="ECO:0000313" key="2">
    <source>
        <dbReference type="EMBL" id="PYI66199.1"/>
    </source>
</evidence>
<feature type="signal peptide" evidence="1">
    <location>
        <begin position="1"/>
        <end position="19"/>
    </location>
</feature>
<dbReference type="NCBIfam" id="TIGR03816">
    <property type="entry name" value="tadE_like_DECH"/>
    <property type="match status" value="1"/>
</dbReference>
<name>A0A2V5L4D1_9MICC</name>
<dbReference type="AlphaFoldDB" id="A0A2V5L4D1"/>
<dbReference type="InterPro" id="IPR021202">
    <property type="entry name" value="Rv3654c-like"/>
</dbReference>
<gene>
    <name evidence="2" type="ORF">CVV68_15195</name>
</gene>
<dbReference type="EMBL" id="QJVD01000017">
    <property type="protein sequence ID" value="PYI66199.1"/>
    <property type="molecule type" value="Genomic_DNA"/>
</dbReference>
<protein>
    <recommendedName>
        <fullName evidence="4">Helicase</fullName>
    </recommendedName>
</protein>
<sequence length="100" mass="9847">MAVLLLLVGVLCLGQAATAAGKAATAADLAALAAADAARGLAEGDPCQVAADLAARHGATLTTCKVLGAWADTVQVEVTVRTGLPWPAHGLARAGPPPER</sequence>
<comment type="caution">
    <text evidence="2">The sequence shown here is derived from an EMBL/GenBank/DDBJ whole genome shotgun (WGS) entry which is preliminary data.</text>
</comment>
<proteinExistence type="predicted"/>
<keyword evidence="3" id="KW-1185">Reference proteome</keyword>
<evidence type="ECO:0008006" key="4">
    <source>
        <dbReference type="Google" id="ProtNLM"/>
    </source>
</evidence>
<reference evidence="2 3" key="1">
    <citation type="submission" date="2018-05" db="EMBL/GenBank/DDBJ databases">
        <title>Genetic diversity of glacier-inhabiting Cryobacterium bacteria in China and description of Cryobacterium mengkeensis sp. nov. and Arthrobacter glacialis sp. nov.</title>
        <authorList>
            <person name="Liu Q."/>
            <person name="Xin Y.-H."/>
        </authorList>
    </citation>
    <scope>NUCLEOTIDE SEQUENCE [LARGE SCALE GENOMIC DNA]</scope>
    <source>
        <strain evidence="2 3">LI2</strain>
    </source>
</reference>
<feature type="chain" id="PRO_5015982271" description="Helicase" evidence="1">
    <location>
        <begin position="20"/>
        <end position="100"/>
    </location>
</feature>